<comment type="caution">
    <text evidence="1">The sequence shown here is derived from an EMBL/GenBank/DDBJ whole genome shotgun (WGS) entry which is preliminary data.</text>
</comment>
<accession>A0AAW2Y4Q3</accession>
<dbReference type="AlphaFoldDB" id="A0AAW2Y4Q3"/>
<proteinExistence type="predicted"/>
<reference evidence="1" key="2">
    <citation type="journal article" date="2024" name="Plant">
        <title>Genomic evolution and insights into agronomic trait innovations of Sesamum species.</title>
        <authorList>
            <person name="Miao H."/>
            <person name="Wang L."/>
            <person name="Qu L."/>
            <person name="Liu H."/>
            <person name="Sun Y."/>
            <person name="Le M."/>
            <person name="Wang Q."/>
            <person name="Wei S."/>
            <person name="Zheng Y."/>
            <person name="Lin W."/>
            <person name="Duan Y."/>
            <person name="Cao H."/>
            <person name="Xiong S."/>
            <person name="Wang X."/>
            <person name="Wei L."/>
            <person name="Li C."/>
            <person name="Ma Q."/>
            <person name="Ju M."/>
            <person name="Zhao R."/>
            <person name="Li G."/>
            <person name="Mu C."/>
            <person name="Tian Q."/>
            <person name="Mei H."/>
            <person name="Zhang T."/>
            <person name="Gao T."/>
            <person name="Zhang H."/>
        </authorList>
    </citation>
    <scope>NUCLEOTIDE SEQUENCE</scope>
    <source>
        <strain evidence="1">KEN1</strain>
    </source>
</reference>
<dbReference type="EMBL" id="JACGWN010000002">
    <property type="protein sequence ID" value="KAL0460551.1"/>
    <property type="molecule type" value="Genomic_DNA"/>
</dbReference>
<protein>
    <submittedName>
        <fullName evidence="1">Uncharacterized protein</fullName>
    </submittedName>
</protein>
<reference evidence="1" key="1">
    <citation type="submission" date="2020-06" db="EMBL/GenBank/DDBJ databases">
        <authorList>
            <person name="Li T."/>
            <person name="Hu X."/>
            <person name="Zhang T."/>
            <person name="Song X."/>
            <person name="Zhang H."/>
            <person name="Dai N."/>
            <person name="Sheng W."/>
            <person name="Hou X."/>
            <person name="Wei L."/>
        </authorList>
    </citation>
    <scope>NUCLEOTIDE SEQUENCE</scope>
    <source>
        <strain evidence="1">KEN1</strain>
        <tissue evidence="1">Leaf</tissue>
    </source>
</reference>
<evidence type="ECO:0000313" key="1">
    <source>
        <dbReference type="EMBL" id="KAL0460551.1"/>
    </source>
</evidence>
<organism evidence="1">
    <name type="scientific">Sesamum latifolium</name>
    <dbReference type="NCBI Taxonomy" id="2727402"/>
    <lineage>
        <taxon>Eukaryota</taxon>
        <taxon>Viridiplantae</taxon>
        <taxon>Streptophyta</taxon>
        <taxon>Embryophyta</taxon>
        <taxon>Tracheophyta</taxon>
        <taxon>Spermatophyta</taxon>
        <taxon>Magnoliopsida</taxon>
        <taxon>eudicotyledons</taxon>
        <taxon>Gunneridae</taxon>
        <taxon>Pentapetalae</taxon>
        <taxon>asterids</taxon>
        <taxon>lamiids</taxon>
        <taxon>Lamiales</taxon>
        <taxon>Pedaliaceae</taxon>
        <taxon>Sesamum</taxon>
    </lineage>
</organism>
<name>A0AAW2Y4Q3_9LAMI</name>
<gene>
    <name evidence="1" type="ORF">Slati_0682300</name>
</gene>
<sequence length="67" mass="7416">MISRDNERDNVSFDGNTPLPTGVGIIVLQEEQLSSHLNVPPILPLETNSLFEECLNRIIVAAVKMIL</sequence>